<dbReference type="Proteomes" id="UP000507470">
    <property type="component" value="Unassembled WGS sequence"/>
</dbReference>
<dbReference type="GO" id="GO:0015074">
    <property type="term" value="P:DNA integration"/>
    <property type="evidence" value="ECO:0007669"/>
    <property type="project" value="InterPro"/>
</dbReference>
<dbReference type="OrthoDB" id="10066064at2759"/>
<dbReference type="AlphaFoldDB" id="A0A6J8EZP2"/>
<evidence type="ECO:0000313" key="3">
    <source>
        <dbReference type="Proteomes" id="UP000507470"/>
    </source>
</evidence>
<evidence type="ECO:0000313" key="2">
    <source>
        <dbReference type="EMBL" id="CAC5426128.1"/>
    </source>
</evidence>
<keyword evidence="3" id="KW-1185">Reference proteome</keyword>
<dbReference type="PANTHER" id="PTHR33480">
    <property type="entry name" value="SET DOMAIN-CONTAINING PROTEIN-RELATED"/>
    <property type="match status" value="1"/>
</dbReference>
<dbReference type="InterPro" id="IPR011010">
    <property type="entry name" value="DNA_brk_join_enz"/>
</dbReference>
<evidence type="ECO:0000256" key="1">
    <source>
        <dbReference type="ARBA" id="ARBA00023172"/>
    </source>
</evidence>
<keyword evidence="1" id="KW-0233">DNA recombination</keyword>
<dbReference type="GO" id="GO:0006310">
    <property type="term" value="P:DNA recombination"/>
    <property type="evidence" value="ECO:0007669"/>
    <property type="project" value="UniProtKB-KW"/>
</dbReference>
<gene>
    <name evidence="2" type="ORF">MCOR_57867</name>
</gene>
<dbReference type="GO" id="GO:0003677">
    <property type="term" value="F:DNA binding"/>
    <property type="evidence" value="ECO:0007669"/>
    <property type="project" value="InterPro"/>
</dbReference>
<reference evidence="2 3" key="1">
    <citation type="submission" date="2020-06" db="EMBL/GenBank/DDBJ databases">
        <authorList>
            <person name="Li R."/>
            <person name="Bekaert M."/>
        </authorList>
    </citation>
    <scope>NUCLEOTIDE SEQUENCE [LARGE SCALE GENOMIC DNA]</scope>
    <source>
        <strain evidence="3">wild</strain>
    </source>
</reference>
<dbReference type="InterPro" id="IPR013762">
    <property type="entry name" value="Integrase-like_cat_sf"/>
</dbReference>
<dbReference type="SUPFAM" id="SSF56349">
    <property type="entry name" value="DNA breaking-rejoining enzymes"/>
    <property type="match status" value="1"/>
</dbReference>
<dbReference type="EMBL" id="CACVKT020010380">
    <property type="protein sequence ID" value="CAC5426128.1"/>
    <property type="molecule type" value="Genomic_DNA"/>
</dbReference>
<sequence length="363" mass="42345">MEHFTTFMDVIHVMAAKDDGAMKSGLKKTVGHLLKNVIRHIKGQHLLQGKKDELVKIEEFKTLFDYYRKEIFDGAEYNCIKNRQENHRRPQYLPLDDDVRRLRNYTLTGIAQMDDPYQILDMNEYPRLRDLVVARITLFNAKRGGEPSRLTIKEWNDAKDGVWLDETHKKKKKTSEELEYFEIYKLSYQSGKSVCHMLPTLIPKDSWKAIRKLTDPLIRQMAGVKPSNIYVFPNIKGSNFHVNGWNSVNKVCKQAGLTKEINATQMRHYMSTVFANLDVPETDRQAFYRHMGHSEEINKHVYQCPLAVQEITKVGKFFILWTKRLSAVPSTTFCNQRLATVPSYNQHLSTVTIVFNCTIYYQL</sequence>
<protein>
    <recommendedName>
        <fullName evidence="4">Tyr recombinase domain-containing protein</fullName>
    </recommendedName>
</protein>
<name>A0A6J8EZP2_MYTCO</name>
<proteinExistence type="predicted"/>
<accession>A0A6J8EZP2</accession>
<dbReference type="Gene3D" id="1.10.443.10">
    <property type="entry name" value="Intergrase catalytic core"/>
    <property type="match status" value="1"/>
</dbReference>
<organism evidence="2 3">
    <name type="scientific">Mytilus coruscus</name>
    <name type="common">Sea mussel</name>
    <dbReference type="NCBI Taxonomy" id="42192"/>
    <lineage>
        <taxon>Eukaryota</taxon>
        <taxon>Metazoa</taxon>
        <taxon>Spiralia</taxon>
        <taxon>Lophotrochozoa</taxon>
        <taxon>Mollusca</taxon>
        <taxon>Bivalvia</taxon>
        <taxon>Autobranchia</taxon>
        <taxon>Pteriomorphia</taxon>
        <taxon>Mytilida</taxon>
        <taxon>Mytiloidea</taxon>
        <taxon>Mytilidae</taxon>
        <taxon>Mytilinae</taxon>
        <taxon>Mytilus</taxon>
    </lineage>
</organism>
<dbReference type="PANTHER" id="PTHR33480:SF1">
    <property type="entry name" value="TYR RECOMBINASE DOMAIN-CONTAINING PROTEIN"/>
    <property type="match status" value="1"/>
</dbReference>
<evidence type="ECO:0008006" key="4">
    <source>
        <dbReference type="Google" id="ProtNLM"/>
    </source>
</evidence>